<evidence type="ECO:0000313" key="2">
    <source>
        <dbReference type="EMBL" id="KAK7089765.1"/>
    </source>
</evidence>
<evidence type="ECO:0000256" key="1">
    <source>
        <dbReference type="SAM" id="MobiDB-lite"/>
    </source>
</evidence>
<dbReference type="EMBL" id="JBAMIC010000609">
    <property type="protein sequence ID" value="KAK7089765.1"/>
    <property type="molecule type" value="Genomic_DNA"/>
</dbReference>
<feature type="compositionally biased region" description="Polar residues" evidence="1">
    <location>
        <begin position="1"/>
        <end position="15"/>
    </location>
</feature>
<name>A0AAN9G0P6_9CAEN</name>
<reference evidence="2 3" key="1">
    <citation type="submission" date="2024-02" db="EMBL/GenBank/DDBJ databases">
        <title>Chromosome-scale genome assembly of the rough periwinkle Littorina saxatilis.</title>
        <authorList>
            <person name="De Jode A."/>
            <person name="Faria R."/>
            <person name="Formenti G."/>
            <person name="Sims Y."/>
            <person name="Smith T.P."/>
            <person name="Tracey A."/>
            <person name="Wood J.M.D."/>
            <person name="Zagrodzka Z.B."/>
            <person name="Johannesson K."/>
            <person name="Butlin R.K."/>
            <person name="Leder E.H."/>
        </authorList>
    </citation>
    <scope>NUCLEOTIDE SEQUENCE [LARGE SCALE GENOMIC DNA]</scope>
    <source>
        <strain evidence="2">Snail1</strain>
        <tissue evidence="2">Muscle</tissue>
    </source>
</reference>
<dbReference type="AlphaFoldDB" id="A0AAN9G0P6"/>
<proteinExistence type="predicted"/>
<protein>
    <submittedName>
        <fullName evidence="2">Uncharacterized protein</fullName>
    </submittedName>
</protein>
<organism evidence="2 3">
    <name type="scientific">Littorina saxatilis</name>
    <dbReference type="NCBI Taxonomy" id="31220"/>
    <lineage>
        <taxon>Eukaryota</taxon>
        <taxon>Metazoa</taxon>
        <taxon>Spiralia</taxon>
        <taxon>Lophotrochozoa</taxon>
        <taxon>Mollusca</taxon>
        <taxon>Gastropoda</taxon>
        <taxon>Caenogastropoda</taxon>
        <taxon>Littorinimorpha</taxon>
        <taxon>Littorinoidea</taxon>
        <taxon>Littorinidae</taxon>
        <taxon>Littorina</taxon>
    </lineage>
</organism>
<accession>A0AAN9G0P6</accession>
<comment type="caution">
    <text evidence="2">The sequence shown here is derived from an EMBL/GenBank/DDBJ whole genome shotgun (WGS) entry which is preliminary data.</text>
</comment>
<dbReference type="Proteomes" id="UP001374579">
    <property type="component" value="Unassembled WGS sequence"/>
</dbReference>
<keyword evidence="3" id="KW-1185">Reference proteome</keyword>
<gene>
    <name evidence="2" type="ORF">V1264_024597</name>
</gene>
<sequence>MKQLTGLRTMSTTKQWMPDQEADPGTELKSGDLYLLSSVTENAKSTCKPKRCARYPVHVKVYRSCYGHYAVVTASLRAPATYLNLRTCNCRPCVSSVPESPDSKFRVEMGGGEGQVIYFEVSSRDPGGLEGWVKAFQGTLCPCPGSISPSLSPVIPRSPIMPTLQESIEEEEEEEEVVCGLG</sequence>
<evidence type="ECO:0000313" key="3">
    <source>
        <dbReference type="Proteomes" id="UP001374579"/>
    </source>
</evidence>
<feature type="region of interest" description="Disordered" evidence="1">
    <location>
        <begin position="1"/>
        <end position="28"/>
    </location>
</feature>